<proteinExistence type="predicted"/>
<dbReference type="InterPro" id="IPR026444">
    <property type="entry name" value="Secre_tail"/>
</dbReference>
<evidence type="ECO:0000313" key="2">
    <source>
        <dbReference type="EMBL" id="TKJ42217.1"/>
    </source>
</evidence>
<protein>
    <recommendedName>
        <fullName evidence="4">Secretion system C-terminal sorting domain-containing protein</fullName>
    </recommendedName>
</protein>
<dbReference type="CDD" id="cd15482">
    <property type="entry name" value="Sialidase_non-viral"/>
    <property type="match status" value="1"/>
</dbReference>
<dbReference type="InterPro" id="IPR036278">
    <property type="entry name" value="Sialidase_sf"/>
</dbReference>
<evidence type="ECO:0008006" key="4">
    <source>
        <dbReference type="Google" id="ProtNLM"/>
    </source>
</evidence>
<organism evidence="2 3">
    <name type="scientific">candidate division LCP-89 bacterium B3_LCP</name>
    <dbReference type="NCBI Taxonomy" id="2012998"/>
    <lineage>
        <taxon>Bacteria</taxon>
        <taxon>Pseudomonadati</taxon>
        <taxon>Bacteria division LCP-89</taxon>
    </lineage>
</organism>
<dbReference type="SUPFAM" id="SSF50939">
    <property type="entry name" value="Sialidases"/>
    <property type="match status" value="1"/>
</dbReference>
<keyword evidence="1" id="KW-0472">Membrane</keyword>
<gene>
    <name evidence="2" type="ORF">CEE37_00645</name>
</gene>
<keyword evidence="1" id="KW-1133">Transmembrane helix</keyword>
<name>A0A532V5G4_UNCL8</name>
<dbReference type="EMBL" id="NJBN01000001">
    <property type="protein sequence ID" value="TKJ42217.1"/>
    <property type="molecule type" value="Genomic_DNA"/>
</dbReference>
<evidence type="ECO:0000313" key="3">
    <source>
        <dbReference type="Proteomes" id="UP000319619"/>
    </source>
</evidence>
<accession>A0A532V5G4</accession>
<reference evidence="2 3" key="1">
    <citation type="submission" date="2017-06" db="EMBL/GenBank/DDBJ databases">
        <title>Novel microbial phyla capable of carbon fixation and sulfur reduction in deep-sea sediments.</title>
        <authorList>
            <person name="Huang J."/>
            <person name="Baker B."/>
            <person name="Wang Y."/>
        </authorList>
    </citation>
    <scope>NUCLEOTIDE SEQUENCE [LARGE SCALE GENOMIC DNA]</scope>
    <source>
        <strain evidence="2">B3_LCP</strain>
    </source>
</reference>
<evidence type="ECO:0000256" key="1">
    <source>
        <dbReference type="SAM" id="Phobius"/>
    </source>
</evidence>
<dbReference type="Gene3D" id="2.60.40.4070">
    <property type="match status" value="1"/>
</dbReference>
<sequence length="795" mass="88543">MKEFIMHAITKSVIVVYCIIFFMPITLLADEPHKNRKTKAATDIMNSTENPHDHSSEFGVQAIVVNKQPGELDDYTSIDDNSKYPFVSRGENDDYYAVVTANPELGYTHEYVKVYKSTGDPSTDPWQCVQIIFNQDYAILAQDIELISSNDRCHVLYIIEGSGEYALEAFWFQPSNPLNSGFTTVHEFTEHIDYGSLTSDEVNFTGSSVYLYAAWSMGQSDEHYIKFKVSMDSGLTWTGEATVAHDYSHPFSMYTGNGITYCPGNDMIFICLVDFDNVRIATSEGPFGSGPWSSQVVSSELSTWYHAGGIVSMYGDYILATYNKMAIETDKLRYVYSDDGGVTWSSEYEFNWGSTSFVYPSCAANDDGLFSILLHYRSYWGEITRYVTMRNNHFNLSSTSAWEFSIIYEGYISEYANWSSACIEDGINPRWGGAFCSNTGTISGHSYFGWAIPTAHLFTSYTIPIFVWTPNQDPIPPPQPLVLSNQGDTTMTWYINENIEWLFLEPEQGFVDPGGIDTVMISVGGTWPGQGIYIDTLAIMAPYTLNTPQELYVTLYCVDAPLTLEVIPDTTTIQIPPEGGVLEFQVVADNSTAVPYSFDFWSTITKTNGQQTSPLLGPLYNVSIGPNVHFVSTSKTQVIPSWAPDGVYSYNIFAGLCPDSVYAFDNFYFEKIESGENQYVSGEWPVSDNYIFVETNPSEHQKMESIHITAHPNPFNPTTAINFVLPVASLVKLDVFDINGRKVNLSGSGATPTTGFYSAGSHQITFNGTGLPSGIYIYRLTAGDFTGTGKMVLMK</sequence>
<dbReference type="Proteomes" id="UP000319619">
    <property type="component" value="Unassembled WGS sequence"/>
</dbReference>
<dbReference type="Gene3D" id="2.120.10.10">
    <property type="match status" value="1"/>
</dbReference>
<feature type="transmembrane region" description="Helical" evidence="1">
    <location>
        <begin position="12"/>
        <end position="29"/>
    </location>
</feature>
<dbReference type="NCBIfam" id="TIGR04183">
    <property type="entry name" value="Por_Secre_tail"/>
    <property type="match status" value="1"/>
</dbReference>
<keyword evidence="1" id="KW-0812">Transmembrane</keyword>
<comment type="caution">
    <text evidence="2">The sequence shown here is derived from an EMBL/GenBank/DDBJ whole genome shotgun (WGS) entry which is preliminary data.</text>
</comment>
<dbReference type="AlphaFoldDB" id="A0A532V5G4"/>